<sequence>MTAPQALLANRYVLASLIAGGGMGQVWRGRDTLLDRPVAVKVLRDQFAADPTFRARFRAEAQHAATLVHPHIAAVFDYGEQPVGPGAPPVAYLVMELVEGESLADVLRREGRLDERRTLDVLRQAADGLGAAHAAGVVHRDIKPANLLVARDGRVKLTDFGIARSTGGVAVTATGEVMGTAHYLSPEQASGRPATPASDVYALGAVGYECLAGRRAFEGESAVQIAVMQIREQPDPLPADVPLAVRGLVERAMAKDPAARFPDGSALRDAVDTVRAGGVPAGAPRTAVLPRTGAPPATAVLPVVPAPSPADAGPVRRRRRRRWPVAVLLTALLLAVGGAVVATALRDGSTSTAAPASETPEPTGAAPSLPAGVDVVAADLLGRPVREVQAELVARGLRVELLPVETADVAAGQVTAVDPSGTLPPDALVQLGYAVPPVPAPAPAPAPVDEGDGGDGGDGDGNGKGSDEKKPGNGGNGNGREGRDRDDD</sequence>
<evidence type="ECO:0000256" key="1">
    <source>
        <dbReference type="ARBA" id="ARBA00012513"/>
    </source>
</evidence>
<keyword evidence="2 12" id="KW-0723">Serine/threonine-protein kinase</keyword>
<dbReference type="Proteomes" id="UP000219435">
    <property type="component" value="Unassembled WGS sequence"/>
</dbReference>
<keyword evidence="10" id="KW-1133">Transmembrane helix</keyword>
<keyword evidence="10" id="KW-0472">Membrane</keyword>
<reference evidence="13" key="1">
    <citation type="submission" date="2017-08" db="EMBL/GenBank/DDBJ databases">
        <authorList>
            <person name="Varghese N."/>
            <person name="Submissions S."/>
        </authorList>
    </citation>
    <scope>NUCLEOTIDE SEQUENCE [LARGE SCALE GENOMIC DNA]</scope>
    <source>
        <strain evidence="13">DSM 4725</strain>
    </source>
</reference>
<feature type="compositionally biased region" description="Pro residues" evidence="9">
    <location>
        <begin position="436"/>
        <end position="446"/>
    </location>
</feature>
<dbReference type="FunFam" id="3.30.200.20:FF:000035">
    <property type="entry name" value="Serine/threonine protein kinase Stk1"/>
    <property type="match status" value="1"/>
</dbReference>
<dbReference type="PROSITE" id="PS00108">
    <property type="entry name" value="PROTEIN_KINASE_ST"/>
    <property type="match status" value="1"/>
</dbReference>
<dbReference type="AlphaFoldDB" id="A0A285V4A8"/>
<keyword evidence="5 12" id="KW-0418">Kinase</keyword>
<accession>A0A285V4A8</accession>
<evidence type="ECO:0000256" key="10">
    <source>
        <dbReference type="SAM" id="Phobius"/>
    </source>
</evidence>
<comment type="catalytic activity">
    <reaction evidence="8">
        <text>L-seryl-[protein] + ATP = O-phospho-L-seryl-[protein] + ADP + H(+)</text>
        <dbReference type="Rhea" id="RHEA:17989"/>
        <dbReference type="Rhea" id="RHEA-COMP:9863"/>
        <dbReference type="Rhea" id="RHEA-COMP:11604"/>
        <dbReference type="ChEBI" id="CHEBI:15378"/>
        <dbReference type="ChEBI" id="CHEBI:29999"/>
        <dbReference type="ChEBI" id="CHEBI:30616"/>
        <dbReference type="ChEBI" id="CHEBI:83421"/>
        <dbReference type="ChEBI" id="CHEBI:456216"/>
        <dbReference type="EC" id="2.7.11.1"/>
    </reaction>
</comment>
<evidence type="ECO:0000256" key="4">
    <source>
        <dbReference type="ARBA" id="ARBA00022741"/>
    </source>
</evidence>
<dbReference type="SUPFAM" id="SSF56112">
    <property type="entry name" value="Protein kinase-like (PK-like)"/>
    <property type="match status" value="1"/>
</dbReference>
<name>A0A285V4A8_9ACTN</name>
<evidence type="ECO:0000313" key="12">
    <source>
        <dbReference type="EMBL" id="SOC48767.1"/>
    </source>
</evidence>
<dbReference type="InterPro" id="IPR011009">
    <property type="entry name" value="Kinase-like_dom_sf"/>
</dbReference>
<dbReference type="EMBL" id="OBQI01000002">
    <property type="protein sequence ID" value="SOC48767.1"/>
    <property type="molecule type" value="Genomic_DNA"/>
</dbReference>
<gene>
    <name evidence="12" type="ORF">SAMN05660748_1475</name>
</gene>
<proteinExistence type="predicted"/>
<comment type="catalytic activity">
    <reaction evidence="7">
        <text>L-threonyl-[protein] + ATP = O-phospho-L-threonyl-[protein] + ADP + H(+)</text>
        <dbReference type="Rhea" id="RHEA:46608"/>
        <dbReference type="Rhea" id="RHEA-COMP:11060"/>
        <dbReference type="Rhea" id="RHEA-COMP:11605"/>
        <dbReference type="ChEBI" id="CHEBI:15378"/>
        <dbReference type="ChEBI" id="CHEBI:30013"/>
        <dbReference type="ChEBI" id="CHEBI:30616"/>
        <dbReference type="ChEBI" id="CHEBI:61977"/>
        <dbReference type="ChEBI" id="CHEBI:456216"/>
        <dbReference type="EC" id="2.7.11.1"/>
    </reaction>
</comment>
<dbReference type="CDD" id="cd14014">
    <property type="entry name" value="STKc_PknB_like"/>
    <property type="match status" value="1"/>
</dbReference>
<dbReference type="FunFam" id="1.10.510.10:FF:000021">
    <property type="entry name" value="Serine/threonine protein kinase"/>
    <property type="match status" value="1"/>
</dbReference>
<keyword evidence="4" id="KW-0547">Nucleotide-binding</keyword>
<evidence type="ECO:0000256" key="2">
    <source>
        <dbReference type="ARBA" id="ARBA00022527"/>
    </source>
</evidence>
<dbReference type="GO" id="GO:0005524">
    <property type="term" value="F:ATP binding"/>
    <property type="evidence" value="ECO:0007669"/>
    <property type="project" value="UniProtKB-KW"/>
</dbReference>
<dbReference type="PANTHER" id="PTHR43289:SF6">
    <property type="entry name" value="SERINE_THREONINE-PROTEIN KINASE NEKL-3"/>
    <property type="match status" value="1"/>
</dbReference>
<dbReference type="InterPro" id="IPR000719">
    <property type="entry name" value="Prot_kinase_dom"/>
</dbReference>
<evidence type="ECO:0000256" key="9">
    <source>
        <dbReference type="SAM" id="MobiDB-lite"/>
    </source>
</evidence>
<organism evidence="12 13">
    <name type="scientific">Blastococcus aggregatus</name>
    <dbReference type="NCBI Taxonomy" id="38502"/>
    <lineage>
        <taxon>Bacteria</taxon>
        <taxon>Bacillati</taxon>
        <taxon>Actinomycetota</taxon>
        <taxon>Actinomycetes</taxon>
        <taxon>Geodermatophilales</taxon>
        <taxon>Geodermatophilaceae</taxon>
        <taxon>Blastococcus</taxon>
    </lineage>
</organism>
<protein>
    <recommendedName>
        <fullName evidence="1">non-specific serine/threonine protein kinase</fullName>
        <ecNumber evidence="1">2.7.11.1</ecNumber>
    </recommendedName>
</protein>
<evidence type="ECO:0000313" key="13">
    <source>
        <dbReference type="Proteomes" id="UP000219435"/>
    </source>
</evidence>
<feature type="region of interest" description="Disordered" evidence="9">
    <location>
        <begin position="350"/>
        <end position="370"/>
    </location>
</feature>
<feature type="region of interest" description="Disordered" evidence="9">
    <location>
        <begin position="434"/>
        <end position="488"/>
    </location>
</feature>
<keyword evidence="6" id="KW-0067">ATP-binding</keyword>
<dbReference type="Gene3D" id="1.10.510.10">
    <property type="entry name" value="Transferase(Phosphotransferase) domain 1"/>
    <property type="match status" value="1"/>
</dbReference>
<dbReference type="Pfam" id="PF00069">
    <property type="entry name" value="Pkinase"/>
    <property type="match status" value="1"/>
</dbReference>
<dbReference type="PROSITE" id="PS50011">
    <property type="entry name" value="PROTEIN_KINASE_DOM"/>
    <property type="match status" value="1"/>
</dbReference>
<feature type="compositionally biased region" description="Acidic residues" evidence="9">
    <location>
        <begin position="449"/>
        <end position="458"/>
    </location>
</feature>
<dbReference type="GO" id="GO:0045717">
    <property type="term" value="P:negative regulation of fatty acid biosynthetic process"/>
    <property type="evidence" value="ECO:0007669"/>
    <property type="project" value="UniProtKB-ARBA"/>
</dbReference>
<keyword evidence="10" id="KW-0812">Transmembrane</keyword>
<dbReference type="RefSeq" id="WP_245852589.1">
    <property type="nucleotide sequence ID" value="NZ_OBQI01000002.1"/>
</dbReference>
<evidence type="ECO:0000256" key="7">
    <source>
        <dbReference type="ARBA" id="ARBA00047899"/>
    </source>
</evidence>
<evidence type="ECO:0000256" key="5">
    <source>
        <dbReference type="ARBA" id="ARBA00022777"/>
    </source>
</evidence>
<dbReference type="GO" id="GO:0004674">
    <property type="term" value="F:protein serine/threonine kinase activity"/>
    <property type="evidence" value="ECO:0007669"/>
    <property type="project" value="UniProtKB-KW"/>
</dbReference>
<feature type="domain" description="Protein kinase" evidence="11">
    <location>
        <begin position="12"/>
        <end position="274"/>
    </location>
</feature>
<dbReference type="SMART" id="SM00220">
    <property type="entry name" value="S_TKc"/>
    <property type="match status" value="1"/>
</dbReference>
<keyword evidence="3" id="KW-0808">Transferase</keyword>
<dbReference type="InterPro" id="IPR008271">
    <property type="entry name" value="Ser/Thr_kinase_AS"/>
</dbReference>
<evidence type="ECO:0000256" key="8">
    <source>
        <dbReference type="ARBA" id="ARBA00048679"/>
    </source>
</evidence>
<dbReference type="Gene3D" id="3.30.200.20">
    <property type="entry name" value="Phosphorylase Kinase, domain 1"/>
    <property type="match status" value="1"/>
</dbReference>
<dbReference type="PANTHER" id="PTHR43289">
    <property type="entry name" value="MITOGEN-ACTIVATED PROTEIN KINASE KINASE KINASE 20-RELATED"/>
    <property type="match status" value="1"/>
</dbReference>
<evidence type="ECO:0000256" key="6">
    <source>
        <dbReference type="ARBA" id="ARBA00022840"/>
    </source>
</evidence>
<evidence type="ECO:0000256" key="3">
    <source>
        <dbReference type="ARBA" id="ARBA00022679"/>
    </source>
</evidence>
<keyword evidence="13" id="KW-1185">Reference proteome</keyword>
<feature type="transmembrane region" description="Helical" evidence="10">
    <location>
        <begin position="325"/>
        <end position="345"/>
    </location>
</feature>
<dbReference type="EC" id="2.7.11.1" evidence="1"/>
<evidence type="ECO:0000259" key="11">
    <source>
        <dbReference type="PROSITE" id="PS50011"/>
    </source>
</evidence>